<organism evidence="2 3">
    <name type="scientific">Vibrio agarilyticus</name>
    <dbReference type="NCBI Taxonomy" id="2726741"/>
    <lineage>
        <taxon>Bacteria</taxon>
        <taxon>Pseudomonadati</taxon>
        <taxon>Pseudomonadota</taxon>
        <taxon>Gammaproteobacteria</taxon>
        <taxon>Vibrionales</taxon>
        <taxon>Vibrionaceae</taxon>
        <taxon>Vibrio</taxon>
    </lineage>
</organism>
<gene>
    <name evidence="2" type="ORF">HGP28_18040</name>
</gene>
<accession>A0A7X8TTZ1</accession>
<dbReference type="AlphaFoldDB" id="A0A7X8TTZ1"/>
<comment type="caution">
    <text evidence="2">The sequence shown here is derived from an EMBL/GenBank/DDBJ whole genome shotgun (WGS) entry which is preliminary data.</text>
</comment>
<evidence type="ECO:0000313" key="3">
    <source>
        <dbReference type="Proteomes" id="UP000535589"/>
    </source>
</evidence>
<dbReference type="EMBL" id="JABAIK010000028">
    <property type="protein sequence ID" value="NLS14763.1"/>
    <property type="molecule type" value="Genomic_DNA"/>
</dbReference>
<name>A0A7X8TTZ1_9VIBR</name>
<evidence type="ECO:0000256" key="1">
    <source>
        <dbReference type="SAM" id="MobiDB-lite"/>
    </source>
</evidence>
<dbReference type="Proteomes" id="UP000535589">
    <property type="component" value="Unassembled WGS sequence"/>
</dbReference>
<feature type="region of interest" description="Disordered" evidence="1">
    <location>
        <begin position="38"/>
        <end position="65"/>
    </location>
</feature>
<evidence type="ECO:0000313" key="2">
    <source>
        <dbReference type="EMBL" id="NLS14763.1"/>
    </source>
</evidence>
<reference evidence="2 3" key="1">
    <citation type="submission" date="2020-04" db="EMBL/GenBank/DDBJ databases">
        <title>Vibrio sp. SM6, a novel species isolated from seawater.</title>
        <authorList>
            <person name="Wang X."/>
        </authorList>
    </citation>
    <scope>NUCLEOTIDE SEQUENCE [LARGE SCALE GENOMIC DNA]</scope>
    <source>
        <strain evidence="2 3">SM6</strain>
    </source>
</reference>
<keyword evidence="3" id="KW-1185">Reference proteome</keyword>
<sequence length="198" mass="22803">MSFDEELLEANRTLIMEALATYQPSKSNDGSERAIFNVGSTKRITNDNERPAEPLSATSSRRKGTSKLNCSEDVFEHLRVQRTIKKLPTHLAKWLVYRYGENPSNSLVPSLVNVVVNELPLDNCRKPTKEKVETMLVERLTRREFVDCLQRNLFEAIGVKKQTYFECYAKHNDNITSQFYALDKLALRAFYIAHNTQI</sequence>
<dbReference type="RefSeq" id="WP_168837842.1">
    <property type="nucleotide sequence ID" value="NZ_JABAIK010000028.1"/>
</dbReference>
<proteinExistence type="predicted"/>
<protein>
    <submittedName>
        <fullName evidence="2">Uncharacterized protein</fullName>
    </submittedName>
</protein>